<gene>
    <name evidence="2" type="ORF">H9622_06375</name>
</gene>
<reference evidence="2 3" key="1">
    <citation type="submission" date="2020-08" db="EMBL/GenBank/DDBJ databases">
        <title>A Genomic Blueprint of the Chicken Gut Microbiome.</title>
        <authorList>
            <person name="Gilroy R."/>
            <person name="Ravi A."/>
            <person name="Getino M."/>
            <person name="Pursley I."/>
            <person name="Horton D.L."/>
            <person name="Alikhan N.-F."/>
            <person name="Baker D."/>
            <person name="Gharbi K."/>
            <person name="Hall N."/>
            <person name="Watson M."/>
            <person name="Adriaenssens E.M."/>
            <person name="Foster-Nyarko E."/>
            <person name="Jarju S."/>
            <person name="Secka A."/>
            <person name="Antonio M."/>
            <person name="Oren A."/>
            <person name="Chaudhuri R."/>
            <person name="La Ragione R.M."/>
            <person name="Hildebrand F."/>
            <person name="Pallen M.J."/>
        </authorList>
    </citation>
    <scope>NUCLEOTIDE SEQUENCE [LARGE SCALE GENOMIC DNA]</scope>
    <source>
        <strain evidence="2 3">Sa1CUA4</strain>
    </source>
</reference>
<dbReference type="EMBL" id="JACSPM010000001">
    <property type="protein sequence ID" value="MBD8023216.1"/>
    <property type="molecule type" value="Genomic_DNA"/>
</dbReference>
<accession>A0ABR8X2U6</accession>
<keyword evidence="3" id="KW-1185">Reference proteome</keyword>
<dbReference type="Proteomes" id="UP000602532">
    <property type="component" value="Unassembled WGS sequence"/>
</dbReference>
<organism evidence="2 3">
    <name type="scientific">Microbacterium gallinarum</name>
    <dbReference type="NCBI Taxonomy" id="2762209"/>
    <lineage>
        <taxon>Bacteria</taxon>
        <taxon>Bacillati</taxon>
        <taxon>Actinomycetota</taxon>
        <taxon>Actinomycetes</taxon>
        <taxon>Micrococcales</taxon>
        <taxon>Microbacteriaceae</taxon>
        <taxon>Microbacterium</taxon>
    </lineage>
</organism>
<evidence type="ECO:0000313" key="2">
    <source>
        <dbReference type="EMBL" id="MBD8023216.1"/>
    </source>
</evidence>
<protein>
    <submittedName>
        <fullName evidence="2">Uncharacterized protein</fullName>
    </submittedName>
</protein>
<name>A0ABR8X2U6_9MICO</name>
<evidence type="ECO:0000313" key="3">
    <source>
        <dbReference type="Proteomes" id="UP000602532"/>
    </source>
</evidence>
<proteinExistence type="predicted"/>
<dbReference type="RefSeq" id="WP_191765294.1">
    <property type="nucleotide sequence ID" value="NZ_JACSPM010000001.1"/>
</dbReference>
<evidence type="ECO:0000256" key="1">
    <source>
        <dbReference type="SAM" id="MobiDB-lite"/>
    </source>
</evidence>
<feature type="compositionally biased region" description="Basic and acidic residues" evidence="1">
    <location>
        <begin position="114"/>
        <end position="136"/>
    </location>
</feature>
<sequence>MTRRASPGFDIVLSSDAAENVRTPLVIDVRVDAAQRTLSTAEALGVLCHRAASGDSDAQESLLKLVGADYYAYLTRFARDTPDPVPRPDPPRGRAPDPMVTQPSRSLPGEDPEREGRDRRGRADRLGGDFCEEPRR</sequence>
<comment type="caution">
    <text evidence="2">The sequence shown here is derived from an EMBL/GenBank/DDBJ whole genome shotgun (WGS) entry which is preliminary data.</text>
</comment>
<feature type="region of interest" description="Disordered" evidence="1">
    <location>
        <begin position="79"/>
        <end position="136"/>
    </location>
</feature>